<dbReference type="SUPFAM" id="SSF53383">
    <property type="entry name" value="PLP-dependent transferases"/>
    <property type="match status" value="1"/>
</dbReference>
<dbReference type="InterPro" id="IPR004839">
    <property type="entry name" value="Aminotransferase_I/II_large"/>
</dbReference>
<evidence type="ECO:0000256" key="4">
    <source>
        <dbReference type="ARBA" id="ARBA00022898"/>
    </source>
</evidence>
<accession>A0ABX6A7V0</accession>
<dbReference type="InterPro" id="IPR015424">
    <property type="entry name" value="PyrdxlP-dep_Trfase"/>
</dbReference>
<keyword evidence="3" id="KW-0808">Transferase</keyword>
<comment type="cofactor">
    <cofactor evidence="1">
        <name>pyridoxal 5'-phosphate</name>
        <dbReference type="ChEBI" id="CHEBI:597326"/>
    </cofactor>
</comment>
<dbReference type="PANTHER" id="PTHR42790:SF19">
    <property type="entry name" value="KYNURENINE_ALPHA-AMINOADIPATE AMINOTRANSFERASE, MITOCHONDRIAL"/>
    <property type="match status" value="1"/>
</dbReference>
<dbReference type="Pfam" id="PF00155">
    <property type="entry name" value="Aminotran_1_2"/>
    <property type="match status" value="1"/>
</dbReference>
<dbReference type="InterPro" id="IPR050859">
    <property type="entry name" value="Class-I_PLP-dep_aminotransf"/>
</dbReference>
<dbReference type="GO" id="GO:0008483">
    <property type="term" value="F:transaminase activity"/>
    <property type="evidence" value="ECO:0007669"/>
    <property type="project" value="UniProtKB-KW"/>
</dbReference>
<dbReference type="PANTHER" id="PTHR42790">
    <property type="entry name" value="AMINOTRANSFERASE"/>
    <property type="match status" value="1"/>
</dbReference>
<dbReference type="InterPro" id="IPR015421">
    <property type="entry name" value="PyrdxlP-dep_Trfase_major"/>
</dbReference>
<dbReference type="CDD" id="cd00609">
    <property type="entry name" value="AAT_like"/>
    <property type="match status" value="1"/>
</dbReference>
<keyword evidence="4" id="KW-0663">Pyridoxal phosphate</keyword>
<evidence type="ECO:0000313" key="6">
    <source>
        <dbReference type="EMBL" id="QEU83778.1"/>
    </source>
</evidence>
<dbReference type="Proteomes" id="UP000327143">
    <property type="component" value="Chromosome"/>
</dbReference>
<name>A0ABX6A7V0_STRVD</name>
<evidence type="ECO:0000313" key="7">
    <source>
        <dbReference type="Proteomes" id="UP000327143"/>
    </source>
</evidence>
<organism evidence="6 7">
    <name type="scientific">Streptomyces viridosporus T7A</name>
    <dbReference type="NCBI Taxonomy" id="665577"/>
    <lineage>
        <taxon>Bacteria</taxon>
        <taxon>Bacillati</taxon>
        <taxon>Actinomycetota</taxon>
        <taxon>Actinomycetes</taxon>
        <taxon>Kitasatosporales</taxon>
        <taxon>Streptomycetaceae</taxon>
        <taxon>Streptomyces</taxon>
    </lineage>
</organism>
<dbReference type="EMBL" id="CP023700">
    <property type="protein sequence ID" value="QEU83778.1"/>
    <property type="molecule type" value="Genomic_DNA"/>
</dbReference>
<reference evidence="6 7" key="1">
    <citation type="submission" date="2017-09" db="EMBL/GenBank/DDBJ databases">
        <authorList>
            <person name="Lee N."/>
            <person name="Cho B.-K."/>
        </authorList>
    </citation>
    <scope>NUCLEOTIDE SEQUENCE [LARGE SCALE GENOMIC DNA]</scope>
    <source>
        <strain evidence="6 7">ATCC 39115</strain>
    </source>
</reference>
<evidence type="ECO:0000259" key="5">
    <source>
        <dbReference type="Pfam" id="PF00155"/>
    </source>
</evidence>
<dbReference type="Gene3D" id="3.90.1150.10">
    <property type="entry name" value="Aspartate Aminotransferase, domain 1"/>
    <property type="match status" value="1"/>
</dbReference>
<evidence type="ECO:0000256" key="1">
    <source>
        <dbReference type="ARBA" id="ARBA00001933"/>
    </source>
</evidence>
<dbReference type="InterPro" id="IPR015422">
    <property type="entry name" value="PyrdxlP-dep_Trfase_small"/>
</dbReference>
<evidence type="ECO:0000256" key="2">
    <source>
        <dbReference type="ARBA" id="ARBA00022576"/>
    </source>
</evidence>
<sequence>MTVLDRETLHASLQDPALESIGFLNEIMGCYPDAISFAPGAPHPDPYTELDATRYLDRFLAHAAAESGRTPVQAGRLLYEYGPARGLINGIVADALRRDQGIDVAPESVVITVGAQEAMLLTLRALASSPRDLLAVSDPCFVGITSAAGLLGVGVVPVTDTAEGLDVDALAEACRTARRANRRIRACYVAPDYANPSGSRMELRNRRRLLELAEQEDFLILEDNAYGFTAVPGTELPALKTLDTGRRVVHIGTFAKVCFPGARVGYAIADQDVRTARGSTVPLAAELARLKTAVTVNTSPVCQALIAGMLLEHGGSLAELSRARSALYQRNLTHLLEALDRHTVAGLPDGVEWNRPGGGFFVRMRLPVPVDAALLEASAADYGVLWTPMAPFHPGGGGTHSLRLSCSYLDPERIDEGVRRLVTFLRAKISGATGGGVDGRTDGRTAAVVRR</sequence>
<feature type="domain" description="Aminotransferase class I/classII large" evidence="5">
    <location>
        <begin position="69"/>
        <end position="421"/>
    </location>
</feature>
<dbReference type="RefSeq" id="WP_016827977.1">
    <property type="nucleotide sequence ID" value="NZ_CP023700.1"/>
</dbReference>
<gene>
    <name evidence="6" type="ORF">CP969_02975</name>
</gene>
<dbReference type="Gene3D" id="3.40.640.10">
    <property type="entry name" value="Type I PLP-dependent aspartate aminotransferase-like (Major domain)"/>
    <property type="match status" value="1"/>
</dbReference>
<keyword evidence="2 6" id="KW-0032">Aminotransferase</keyword>
<keyword evidence="7" id="KW-1185">Reference proteome</keyword>
<proteinExistence type="predicted"/>
<evidence type="ECO:0000256" key="3">
    <source>
        <dbReference type="ARBA" id="ARBA00022679"/>
    </source>
</evidence>
<protein>
    <submittedName>
        <fullName evidence="6">PLP-dependent aminotransferase family protein</fullName>
    </submittedName>
</protein>